<dbReference type="Proteomes" id="UP000632125">
    <property type="component" value="Unassembled WGS sequence"/>
</dbReference>
<dbReference type="InterPro" id="IPR050490">
    <property type="entry name" value="Bact_solute-bd_prot1"/>
</dbReference>
<keyword evidence="1" id="KW-0732">Signal</keyword>
<protein>
    <submittedName>
        <fullName evidence="2">Extracellular solute-binding protein</fullName>
    </submittedName>
</protein>
<evidence type="ECO:0000313" key="2">
    <source>
        <dbReference type="EMBL" id="MBD2867022.1"/>
    </source>
</evidence>
<dbReference type="InterPro" id="IPR006059">
    <property type="entry name" value="SBP"/>
</dbReference>
<dbReference type="Gene3D" id="3.40.190.10">
    <property type="entry name" value="Periplasmic binding protein-like II"/>
    <property type="match status" value="2"/>
</dbReference>
<dbReference type="AlphaFoldDB" id="A0A927CI12"/>
<dbReference type="PANTHER" id="PTHR43649">
    <property type="entry name" value="ARABINOSE-BINDING PROTEIN-RELATED"/>
    <property type="match status" value="1"/>
</dbReference>
<organism evidence="2 3">
    <name type="scientific">Paenibacillus arenilitoris</name>
    <dbReference type="NCBI Taxonomy" id="2772299"/>
    <lineage>
        <taxon>Bacteria</taxon>
        <taxon>Bacillati</taxon>
        <taxon>Bacillota</taxon>
        <taxon>Bacilli</taxon>
        <taxon>Bacillales</taxon>
        <taxon>Paenibacillaceae</taxon>
        <taxon>Paenibacillus</taxon>
    </lineage>
</organism>
<proteinExistence type="predicted"/>
<reference evidence="2" key="1">
    <citation type="submission" date="2020-09" db="EMBL/GenBank/DDBJ databases">
        <title>A novel bacterium of genus Paenibacillus, isolated from South China Sea.</title>
        <authorList>
            <person name="Huang H."/>
            <person name="Mo K."/>
            <person name="Hu Y."/>
        </authorList>
    </citation>
    <scope>NUCLEOTIDE SEQUENCE</scope>
    <source>
        <strain evidence="2">IB182493</strain>
    </source>
</reference>
<evidence type="ECO:0000313" key="3">
    <source>
        <dbReference type="Proteomes" id="UP000632125"/>
    </source>
</evidence>
<dbReference type="Pfam" id="PF01547">
    <property type="entry name" value="SBP_bac_1"/>
    <property type="match status" value="1"/>
</dbReference>
<sequence>MVKGKKLFSTIMAVSLIGGALAGCSSKAENGANAGADTGTNAGVTAPASTEPANNEERALKIMTGVIGGKTPEENVLFEKEIERLTGIKATVNKPASDYDQKLLAAIASGEKYDLLQISKSQMNSFIDQGILTPLTDQVTGSKVLSDPSVIPTNEWDQLKTKDGEIYGVFTKYQGGTMPIVRADWLTKLELQEPKTLDEYYTVLKAFTEQDPDGNGKKDTYGVSTAGLYDVQGFFSAAGLKARYVQTSDGKLDVPFSTDAAIPVYEWLNKLYKEGILDPNFATNDSGKMRDLFLSDRVGMVTYWDAWVGMFNNTRKQQDPNTTFEAKALPGVPDANGNYMLRRGDPDVWVIPVNAEHPKTAFEFIEWWNTKEGITLGSLGIKDNDYTVDSGGKLTLTETGEEHAGDHGVPFWYNSTVEAPFGKLPGVQAAQDLVNQYATLELTPPNWADAEKIINEYSFNAIMGELPAADAVKKMREELKAANLID</sequence>
<comment type="caution">
    <text evidence="2">The sequence shown here is derived from an EMBL/GenBank/DDBJ whole genome shotgun (WGS) entry which is preliminary data.</text>
</comment>
<gene>
    <name evidence="2" type="ORF">IDH41_00420</name>
</gene>
<dbReference type="PROSITE" id="PS51257">
    <property type="entry name" value="PROKAR_LIPOPROTEIN"/>
    <property type="match status" value="1"/>
</dbReference>
<dbReference type="SUPFAM" id="SSF53850">
    <property type="entry name" value="Periplasmic binding protein-like II"/>
    <property type="match status" value="1"/>
</dbReference>
<dbReference type="EMBL" id="JACXIY010000001">
    <property type="protein sequence ID" value="MBD2867022.1"/>
    <property type="molecule type" value="Genomic_DNA"/>
</dbReference>
<keyword evidence="3" id="KW-1185">Reference proteome</keyword>
<dbReference type="RefSeq" id="WP_190857251.1">
    <property type="nucleotide sequence ID" value="NZ_JACXIY010000001.1"/>
</dbReference>
<accession>A0A927CI12</accession>
<feature type="chain" id="PRO_5038381510" evidence="1">
    <location>
        <begin position="23"/>
        <end position="486"/>
    </location>
</feature>
<evidence type="ECO:0000256" key="1">
    <source>
        <dbReference type="SAM" id="SignalP"/>
    </source>
</evidence>
<dbReference type="PANTHER" id="PTHR43649:SF12">
    <property type="entry name" value="DIACETYLCHITOBIOSE BINDING PROTEIN DASA"/>
    <property type="match status" value="1"/>
</dbReference>
<name>A0A927CI12_9BACL</name>
<feature type="signal peptide" evidence="1">
    <location>
        <begin position="1"/>
        <end position="22"/>
    </location>
</feature>